<reference evidence="1" key="1">
    <citation type="submission" date="2020-03" db="EMBL/GenBank/DDBJ databases">
        <title>The deep terrestrial virosphere.</title>
        <authorList>
            <person name="Holmfeldt K."/>
            <person name="Nilsson E."/>
            <person name="Simone D."/>
            <person name="Lopez-Fernandez M."/>
            <person name="Wu X."/>
            <person name="de Brujin I."/>
            <person name="Lundin D."/>
            <person name="Andersson A."/>
            <person name="Bertilsson S."/>
            <person name="Dopson M."/>
        </authorList>
    </citation>
    <scope>NUCLEOTIDE SEQUENCE</scope>
    <source>
        <strain evidence="1">TM448A01760</strain>
    </source>
</reference>
<gene>
    <name evidence="1" type="ORF">TM448A01760_0006</name>
</gene>
<dbReference type="EMBL" id="MT144194">
    <property type="protein sequence ID" value="QJA50420.1"/>
    <property type="molecule type" value="Genomic_DNA"/>
</dbReference>
<protein>
    <submittedName>
        <fullName evidence="1">Uncharacterized protein</fullName>
    </submittedName>
</protein>
<name>A0A6H1ZT93_9ZZZZ</name>
<organism evidence="1">
    <name type="scientific">viral metagenome</name>
    <dbReference type="NCBI Taxonomy" id="1070528"/>
    <lineage>
        <taxon>unclassified sequences</taxon>
        <taxon>metagenomes</taxon>
        <taxon>organismal metagenomes</taxon>
    </lineage>
</organism>
<proteinExistence type="predicted"/>
<accession>A0A6H1ZT93</accession>
<evidence type="ECO:0000313" key="1">
    <source>
        <dbReference type="EMBL" id="QJA50420.1"/>
    </source>
</evidence>
<dbReference type="AlphaFoldDB" id="A0A6H1ZT93"/>
<sequence length="90" mass="10523">MRSAALAYLLKLKGHDAIAVGMRCMGRDTRKMMLDWAEKIIVLHEKCQEGVAQEYWDKLNIWEVGPDVYRKKYHANLIFMLEANIKREGL</sequence>